<organism evidence="2 3">
    <name type="scientific">Neorhodopirellula pilleata</name>
    <dbReference type="NCBI Taxonomy" id="2714738"/>
    <lineage>
        <taxon>Bacteria</taxon>
        <taxon>Pseudomonadati</taxon>
        <taxon>Planctomycetota</taxon>
        <taxon>Planctomycetia</taxon>
        <taxon>Pirellulales</taxon>
        <taxon>Pirellulaceae</taxon>
        <taxon>Neorhodopirellula</taxon>
    </lineage>
</organism>
<protein>
    <submittedName>
        <fullName evidence="2">Uncharacterized protein</fullName>
    </submittedName>
</protein>
<reference evidence="2 3" key="1">
    <citation type="submission" date="2019-02" db="EMBL/GenBank/DDBJ databases">
        <title>Deep-cultivation of Planctomycetes and their phenomic and genomic characterization uncovers novel biology.</title>
        <authorList>
            <person name="Wiegand S."/>
            <person name="Jogler M."/>
            <person name="Boedeker C."/>
            <person name="Pinto D."/>
            <person name="Vollmers J."/>
            <person name="Rivas-Marin E."/>
            <person name="Kohn T."/>
            <person name="Peeters S.H."/>
            <person name="Heuer A."/>
            <person name="Rast P."/>
            <person name="Oberbeckmann S."/>
            <person name="Bunk B."/>
            <person name="Jeske O."/>
            <person name="Meyerdierks A."/>
            <person name="Storesund J.E."/>
            <person name="Kallscheuer N."/>
            <person name="Luecker S."/>
            <person name="Lage O.M."/>
            <person name="Pohl T."/>
            <person name="Merkel B.J."/>
            <person name="Hornburger P."/>
            <person name="Mueller R.-W."/>
            <person name="Bruemmer F."/>
            <person name="Labrenz M."/>
            <person name="Spormann A.M."/>
            <person name="Op Den Camp H."/>
            <person name="Overmann J."/>
            <person name="Amann R."/>
            <person name="Jetten M.S.M."/>
            <person name="Mascher T."/>
            <person name="Medema M.H."/>
            <person name="Devos D.P."/>
            <person name="Kaster A.-K."/>
            <person name="Ovreas L."/>
            <person name="Rohde M."/>
            <person name="Galperin M.Y."/>
            <person name="Jogler C."/>
        </authorList>
    </citation>
    <scope>NUCLEOTIDE SEQUENCE [LARGE SCALE GENOMIC DNA]</scope>
    <source>
        <strain evidence="2 3">Pla100</strain>
    </source>
</reference>
<dbReference type="Proteomes" id="UP000316213">
    <property type="component" value="Unassembled WGS sequence"/>
</dbReference>
<keyword evidence="3" id="KW-1185">Reference proteome</keyword>
<feature type="compositionally biased region" description="Basic and acidic residues" evidence="1">
    <location>
        <begin position="1"/>
        <end position="10"/>
    </location>
</feature>
<name>A0A5C6AY10_9BACT</name>
<dbReference type="EMBL" id="SJPM01000001">
    <property type="protein sequence ID" value="TWU03962.1"/>
    <property type="molecule type" value="Genomic_DNA"/>
</dbReference>
<proteinExistence type="predicted"/>
<sequence>MEKRGGDHSQIHTNHSKAGKVDVESKTSDRYDFPVYLCDLQNPRKKRGFRGPDREKVGL</sequence>
<feature type="region of interest" description="Disordered" evidence="1">
    <location>
        <begin position="1"/>
        <end position="26"/>
    </location>
</feature>
<evidence type="ECO:0000313" key="3">
    <source>
        <dbReference type="Proteomes" id="UP000316213"/>
    </source>
</evidence>
<comment type="caution">
    <text evidence="2">The sequence shown here is derived from an EMBL/GenBank/DDBJ whole genome shotgun (WGS) entry which is preliminary data.</text>
</comment>
<evidence type="ECO:0000256" key="1">
    <source>
        <dbReference type="SAM" id="MobiDB-lite"/>
    </source>
</evidence>
<dbReference type="AlphaFoldDB" id="A0A5C6AY10"/>
<accession>A0A5C6AY10</accession>
<evidence type="ECO:0000313" key="2">
    <source>
        <dbReference type="EMBL" id="TWU03962.1"/>
    </source>
</evidence>
<gene>
    <name evidence="2" type="ORF">Pla100_08980</name>
</gene>